<evidence type="ECO:0000256" key="6">
    <source>
        <dbReference type="ARBA" id="ARBA00022695"/>
    </source>
</evidence>
<evidence type="ECO:0000256" key="2">
    <source>
        <dbReference type="ARBA" id="ARBA00010752"/>
    </source>
</evidence>
<accession>A0A347VQY0</accession>
<comment type="subcellular location">
    <subcellularLocation>
        <location evidence="1">Cytoplasm</location>
    </subcellularLocation>
</comment>
<dbReference type="RefSeq" id="WP_034570700.1">
    <property type="nucleotide sequence ID" value="NZ_JRMP02000001.1"/>
</dbReference>
<evidence type="ECO:0000313" key="14">
    <source>
        <dbReference type="EMBL" id="MWV68565.1"/>
    </source>
</evidence>
<evidence type="ECO:0000256" key="8">
    <source>
        <dbReference type="ARBA" id="ARBA00022932"/>
    </source>
</evidence>
<dbReference type="Gene3D" id="3.10.150.10">
    <property type="entry name" value="DNA Polymerase III, subunit A, domain 2"/>
    <property type="match status" value="3"/>
</dbReference>
<dbReference type="InterPro" id="IPR022637">
    <property type="entry name" value="DNA_polIII_beta_cen"/>
</dbReference>
<dbReference type="AlphaFoldDB" id="A0A347VQY0"/>
<keyword evidence="6" id="KW-0548">Nucleotidyltransferase</keyword>
<evidence type="ECO:0000313" key="15">
    <source>
        <dbReference type="EMBL" id="TLD95896.1"/>
    </source>
</evidence>
<evidence type="ECO:0000313" key="16">
    <source>
        <dbReference type="Proteomes" id="UP000029714"/>
    </source>
</evidence>
<reference evidence="15 16" key="2">
    <citation type="journal article" date="2016" name="Infect. Immun.">
        <title>Helicobacter saguini, a Novel Helicobacter Isolated from Cotton-Top Tamarins with Ulcerative Colitis, Has Proinflammatory Properties and Induces Typhlocolitis and Dysplasia in Gnotobiotic IL-10-/- Mice.</title>
        <authorList>
            <person name="Shen Z."/>
            <person name="Mannion A."/>
            <person name="Whary M.T."/>
            <person name="Muthupalani S."/>
            <person name="Sheh A."/>
            <person name="Feng Y."/>
            <person name="Gong G."/>
            <person name="Vandamme P."/>
            <person name="Holcombe H.R."/>
            <person name="Paster B.J."/>
            <person name="Fox J.G."/>
        </authorList>
    </citation>
    <scope>NUCLEOTIDE SEQUENCE [LARGE SCALE GENOMIC DNA]</scope>
    <source>
        <strain evidence="15 16">MIT 97-6194</strain>
    </source>
</reference>
<dbReference type="GO" id="GO:0005737">
    <property type="term" value="C:cytoplasm"/>
    <property type="evidence" value="ECO:0007669"/>
    <property type="project" value="UniProtKB-SubCell"/>
</dbReference>
<comment type="similarity">
    <text evidence="2">Belongs to the beta sliding clamp family.</text>
</comment>
<dbReference type="PANTHER" id="PTHR30478:SF0">
    <property type="entry name" value="BETA SLIDING CLAMP"/>
    <property type="match status" value="1"/>
</dbReference>
<evidence type="ECO:0000259" key="13">
    <source>
        <dbReference type="Pfam" id="PF02767"/>
    </source>
</evidence>
<reference evidence="15" key="3">
    <citation type="submission" date="2018-04" db="EMBL/GenBank/DDBJ databases">
        <authorList>
            <person name="Sheh A."/>
            <person name="Shen Z."/>
            <person name="Mannion A.J."/>
            <person name="Fox J.G."/>
        </authorList>
    </citation>
    <scope>NUCLEOTIDE SEQUENCE</scope>
    <source>
        <strain evidence="15">MIT 97-6194</strain>
    </source>
</reference>
<dbReference type="SUPFAM" id="SSF55979">
    <property type="entry name" value="DNA clamp"/>
    <property type="match status" value="3"/>
</dbReference>
<evidence type="ECO:0000313" key="17">
    <source>
        <dbReference type="Proteomes" id="UP000477070"/>
    </source>
</evidence>
<dbReference type="PANTHER" id="PTHR30478">
    <property type="entry name" value="DNA POLYMERASE III SUBUNIT BETA"/>
    <property type="match status" value="1"/>
</dbReference>
<keyword evidence="8" id="KW-0239">DNA-directed DNA polymerase</keyword>
<dbReference type="EMBL" id="QBIU01000001">
    <property type="protein sequence ID" value="MWV68565.1"/>
    <property type="molecule type" value="Genomic_DNA"/>
</dbReference>
<evidence type="ECO:0000256" key="3">
    <source>
        <dbReference type="ARBA" id="ARBA00021035"/>
    </source>
</evidence>
<dbReference type="GO" id="GO:0009360">
    <property type="term" value="C:DNA polymerase III complex"/>
    <property type="evidence" value="ECO:0007669"/>
    <property type="project" value="InterPro"/>
</dbReference>
<dbReference type="Pfam" id="PF02767">
    <property type="entry name" value="DNA_pol3_beta_2"/>
    <property type="match status" value="1"/>
</dbReference>
<name>A0A347VQY0_9HELI</name>
<keyword evidence="5" id="KW-0808">Transferase</keyword>
<evidence type="ECO:0000256" key="10">
    <source>
        <dbReference type="ARBA" id="ARBA00030988"/>
    </source>
</evidence>
<dbReference type="Proteomes" id="UP000477070">
    <property type="component" value="Unassembled WGS sequence"/>
</dbReference>
<dbReference type="GO" id="GO:0003677">
    <property type="term" value="F:DNA binding"/>
    <property type="evidence" value="ECO:0007669"/>
    <property type="project" value="UniProtKB-KW"/>
</dbReference>
<proteinExistence type="inferred from homology"/>
<sequence>MSQKNILTIQKNKLEQAISTLGNAYNKKETFDLSSSILLETDGNALYLKATNNEAISMKLKVVPDSIEGKIFCAVKGEFISECIKQGLDDSEVIIEYDDKKDILHIKQKNYNAKIPVYKVRDTNSKDRDDDLNDFPFKDDYKTTQGYKKIDIDNKLLTDTFKNIIHCCDEKNASRIYTQGVLLQIESKVLTIVATDTLRLAYIETEYPNDKIDFSCIIPKKGIVELVKFFGDNFDFYIKEIDIEKANEENEYEEIETNIESVCFVAENMEIYVRTINSKFPEFKKVIEKERGISINVKRDSLLKALQRVNGLCSASKIIFYKDKITIESLHGRNNSEVKDIIDNIELNLQDEIEISMTNKHIIECLANAKVENIDIYIEEYAPILFDAKDFKEIIVPEREYNYR</sequence>
<dbReference type="STRING" id="1548018.LS64_03550"/>
<feature type="domain" description="DNA polymerase III beta sliding clamp central" evidence="13">
    <location>
        <begin position="167"/>
        <end position="281"/>
    </location>
</feature>
<protein>
    <recommendedName>
        <fullName evidence="3">Beta sliding clamp</fullName>
    </recommendedName>
    <alternativeName>
        <fullName evidence="11">Beta-clamp processivity factor</fullName>
    </alternativeName>
    <alternativeName>
        <fullName evidence="10">DNA polymerase III beta sliding clamp subunit</fullName>
    </alternativeName>
</protein>
<evidence type="ECO:0000256" key="1">
    <source>
        <dbReference type="ARBA" id="ARBA00004496"/>
    </source>
</evidence>
<evidence type="ECO:0000256" key="4">
    <source>
        <dbReference type="ARBA" id="ARBA00022490"/>
    </source>
</evidence>
<evidence type="ECO:0000259" key="12">
    <source>
        <dbReference type="Pfam" id="PF00712"/>
    </source>
</evidence>
<dbReference type="EMBL" id="JRMP02000001">
    <property type="protein sequence ID" value="TLD95896.1"/>
    <property type="molecule type" value="Genomic_DNA"/>
</dbReference>
<gene>
    <name evidence="14" type="ORF">DCO61_00590</name>
    <name evidence="15" type="ORF">LS64_000580</name>
</gene>
<reference evidence="14 17" key="4">
    <citation type="submission" date="2019-12" db="EMBL/GenBank/DDBJ databases">
        <title>Multi-Generational Helicobacter saguini Isolates.</title>
        <authorList>
            <person name="Mannion A."/>
            <person name="Shen Z."/>
            <person name="Fox J.G."/>
        </authorList>
    </citation>
    <scope>NUCLEOTIDE SEQUENCE [LARGE SCALE GENOMIC DNA]</scope>
    <source>
        <strain evidence="14">16-048</strain>
        <strain evidence="17">16-048 (F4)</strain>
    </source>
</reference>
<organism evidence="15 16">
    <name type="scientific">Helicobacter saguini</name>
    <dbReference type="NCBI Taxonomy" id="1548018"/>
    <lineage>
        <taxon>Bacteria</taxon>
        <taxon>Pseudomonadati</taxon>
        <taxon>Campylobacterota</taxon>
        <taxon>Epsilonproteobacteria</taxon>
        <taxon>Campylobacterales</taxon>
        <taxon>Helicobacteraceae</taxon>
        <taxon>Helicobacter</taxon>
    </lineage>
</organism>
<dbReference type="Pfam" id="PF00712">
    <property type="entry name" value="DNA_pol3_beta"/>
    <property type="match status" value="1"/>
</dbReference>
<dbReference type="InterPro" id="IPR001001">
    <property type="entry name" value="DNA_polIII_beta"/>
</dbReference>
<keyword evidence="16" id="KW-1185">Reference proteome</keyword>
<dbReference type="Proteomes" id="UP000029714">
    <property type="component" value="Unassembled WGS sequence"/>
</dbReference>
<evidence type="ECO:0000256" key="5">
    <source>
        <dbReference type="ARBA" id="ARBA00022679"/>
    </source>
</evidence>
<dbReference type="InterPro" id="IPR046938">
    <property type="entry name" value="DNA_clamp_sf"/>
</dbReference>
<reference evidence="15 16" key="1">
    <citation type="journal article" date="2014" name="Genome Announc.">
        <title>Draft genome sequences of eight enterohepatic helicobacter species isolated from both laboratory and wild rodents.</title>
        <authorList>
            <person name="Sheh A."/>
            <person name="Shen Z."/>
            <person name="Fox J.G."/>
        </authorList>
    </citation>
    <scope>NUCLEOTIDE SEQUENCE [LARGE SCALE GENOMIC DNA]</scope>
    <source>
        <strain evidence="15 16">MIT 97-6194</strain>
    </source>
</reference>
<dbReference type="GO" id="GO:0006271">
    <property type="term" value="P:DNA strand elongation involved in DNA replication"/>
    <property type="evidence" value="ECO:0007669"/>
    <property type="project" value="TreeGrafter"/>
</dbReference>
<evidence type="ECO:0000256" key="7">
    <source>
        <dbReference type="ARBA" id="ARBA00022705"/>
    </source>
</evidence>
<dbReference type="GO" id="GO:0008408">
    <property type="term" value="F:3'-5' exonuclease activity"/>
    <property type="evidence" value="ECO:0007669"/>
    <property type="project" value="InterPro"/>
</dbReference>
<keyword evidence="9" id="KW-0238">DNA-binding</keyword>
<evidence type="ECO:0000256" key="9">
    <source>
        <dbReference type="ARBA" id="ARBA00023125"/>
    </source>
</evidence>
<dbReference type="CDD" id="cd00140">
    <property type="entry name" value="beta_clamp"/>
    <property type="match status" value="1"/>
</dbReference>
<dbReference type="InterPro" id="IPR022634">
    <property type="entry name" value="DNA_polIII_beta_N"/>
</dbReference>
<evidence type="ECO:0000256" key="11">
    <source>
        <dbReference type="ARBA" id="ARBA00033276"/>
    </source>
</evidence>
<dbReference type="OrthoDB" id="8421503at2"/>
<feature type="domain" description="DNA polymerase III beta sliding clamp N-terminal" evidence="12">
    <location>
        <begin position="7"/>
        <end position="110"/>
    </location>
</feature>
<dbReference type="SMART" id="SM00480">
    <property type="entry name" value="POL3Bc"/>
    <property type="match status" value="1"/>
</dbReference>
<dbReference type="GO" id="GO:0003887">
    <property type="term" value="F:DNA-directed DNA polymerase activity"/>
    <property type="evidence" value="ECO:0007669"/>
    <property type="project" value="UniProtKB-KW"/>
</dbReference>
<keyword evidence="7" id="KW-0235">DNA replication</keyword>
<keyword evidence="4" id="KW-0963">Cytoplasm</keyword>
<comment type="caution">
    <text evidence="15">The sequence shown here is derived from an EMBL/GenBank/DDBJ whole genome shotgun (WGS) entry which is preliminary data.</text>
</comment>